<organism evidence="1 2">
    <name type="scientific">candidate division WOR-3 bacterium 4484_18</name>
    <dbReference type="NCBI Taxonomy" id="2020626"/>
    <lineage>
        <taxon>Bacteria</taxon>
        <taxon>Bacteria division WOR-3</taxon>
    </lineage>
</organism>
<dbReference type="Gene3D" id="2.60.40.4070">
    <property type="match status" value="1"/>
</dbReference>
<gene>
    <name evidence="1" type="ORF">CGW93_02590</name>
</gene>
<comment type="caution">
    <text evidence="1">The sequence shown here is derived from an EMBL/GenBank/DDBJ whole genome shotgun (WGS) entry which is preliminary data.</text>
</comment>
<dbReference type="AlphaFoldDB" id="A0A257LVU1"/>
<reference evidence="2" key="1">
    <citation type="submission" date="2017-07" db="EMBL/GenBank/DDBJ databases">
        <title>Novel pathways for hydrocarbon cycling and metabolic interdependencies in hydrothermal sediment communities.</title>
        <authorList>
            <person name="Dombrowski N."/>
            <person name="Seitz K."/>
            <person name="Teske A."/>
            <person name="Baker B."/>
        </authorList>
    </citation>
    <scope>NUCLEOTIDE SEQUENCE [LARGE SCALE GENOMIC DNA]</scope>
</reference>
<evidence type="ECO:0000313" key="2">
    <source>
        <dbReference type="Proteomes" id="UP000216312"/>
    </source>
</evidence>
<proteinExistence type="predicted"/>
<evidence type="ECO:0000313" key="1">
    <source>
        <dbReference type="EMBL" id="OYV03076.1"/>
    </source>
</evidence>
<dbReference type="Proteomes" id="UP000216312">
    <property type="component" value="Unassembled WGS sequence"/>
</dbReference>
<evidence type="ECO:0008006" key="3">
    <source>
        <dbReference type="Google" id="ProtNLM"/>
    </source>
</evidence>
<protein>
    <recommendedName>
        <fullName evidence="3">FlgD Ig-like domain-containing protein</fullName>
    </recommendedName>
</protein>
<name>A0A257LVU1_UNCW3</name>
<sequence length="568" mass="65025">MHILRQLDFDLAYLAMLTKERIKPMSRWEKPVDKKKHQILKRYGLHTAIVTRKLMNGTPVYETIFSTKQQYIDYYMRRFDNKPVANSKDDSIIEGLLFGYPYCCVENFVTNGYTPNPYIGKEQRILFHWVCPNCKVTPTLIPYYKRIYRECKALFTEHPITRRNKLTAVKMLPAMIFSLLATGMGKLNGDPHWLPVNGDDDGDYLTHSEEILLGTEEFWLYPSAADSIAKRYAAIINSLPRETPDSVCYAIDNPTYGFYNCPVCGELINMGFVTVYNTKRGMQIDIPYMGLHFMEHGSFSYIIEGDTARVDVQKLKEILSPFDTNHLVVPTSDDIDNDGLNSASEEYFGTDVNNPYTHDIGVDDGYEFTERIIERIATVEVVDYNDTPTESIYMWYEPTDGLEICYICGEQVNMGMVEIINTEINDTVRFPIIGLHFMAHGRFTYHGTTNTGEIDPIHLSVVLDMQLSVDEVSKLAHRYGYELLNFVDNHTSARIVFDNVSDCGTPTVYIYNVGGELVKHILPQVDGTKIVIEWNGTNERGQPLPTGIYFIKLHTDSGCWTKKCLLIR</sequence>
<dbReference type="EMBL" id="NMUJ01000024">
    <property type="protein sequence ID" value="OYV03076.1"/>
    <property type="molecule type" value="Genomic_DNA"/>
</dbReference>
<accession>A0A257LVU1</accession>